<dbReference type="PRINTS" id="PR00320">
    <property type="entry name" value="GPROTEINBRPT"/>
</dbReference>
<evidence type="ECO:0000256" key="2">
    <source>
        <dbReference type="ARBA" id="ARBA00022737"/>
    </source>
</evidence>
<reference evidence="5 6" key="1">
    <citation type="journal article" date="2011" name="Proc. Natl. Acad. Sci. U.S.A.">
        <title>Evolutionary erosion of yeast sex chromosomes by mating-type switching accidents.</title>
        <authorList>
            <person name="Gordon J.L."/>
            <person name="Armisen D."/>
            <person name="Proux-Wera E."/>
            <person name="Oheigeartaigh S.S."/>
            <person name="Byrne K.P."/>
            <person name="Wolfe K.H."/>
        </authorList>
    </citation>
    <scope>NUCLEOTIDE SEQUENCE [LARGE SCALE GENOMIC DNA]</scope>
    <source>
        <strain evidence="6">ATCC MYA-139 / BCRC 22969 / CBS 8797 / CCRC 22969 / KCTC 17520 / NBRC 10181 / NCYC 3082</strain>
    </source>
</reference>
<feature type="region of interest" description="Disordered" evidence="4">
    <location>
        <begin position="88"/>
        <end position="110"/>
    </location>
</feature>
<dbReference type="GO" id="GO:0046540">
    <property type="term" value="C:U4/U6 x U5 tri-snRNP complex"/>
    <property type="evidence" value="ECO:0007669"/>
    <property type="project" value="EnsemblFungi"/>
</dbReference>
<dbReference type="OrthoDB" id="540662at2759"/>
<dbReference type="CDD" id="cd00200">
    <property type="entry name" value="WD40"/>
    <property type="match status" value="1"/>
</dbReference>
<dbReference type="InterPro" id="IPR001680">
    <property type="entry name" value="WD40_rpt"/>
</dbReference>
<dbReference type="SUPFAM" id="SSF158230">
    <property type="entry name" value="PRP4-like"/>
    <property type="match status" value="1"/>
</dbReference>
<organism evidence="5 6">
    <name type="scientific">Huiozyma naganishii (strain ATCC MYA-139 / BCRC 22969 / CBS 8797 / KCTC 17520 / NBRC 10181 / NCYC 3082 / Yp74L-3)</name>
    <name type="common">Yeast</name>
    <name type="synonym">Kazachstania naganishii</name>
    <dbReference type="NCBI Taxonomy" id="1071383"/>
    <lineage>
        <taxon>Eukaryota</taxon>
        <taxon>Fungi</taxon>
        <taxon>Dikarya</taxon>
        <taxon>Ascomycota</taxon>
        <taxon>Saccharomycotina</taxon>
        <taxon>Saccharomycetes</taxon>
        <taxon>Saccharomycetales</taxon>
        <taxon>Saccharomycetaceae</taxon>
        <taxon>Huiozyma</taxon>
    </lineage>
</organism>
<sequence length="465" mass="51498">MDLDHLPVRSGVHDDTEGEVVRLRDESAQRLSLAPENDAEVREVLRLLGQPAVLPKETDEERRARVAVLVAANKNVIHKLQQFNPLLGSKSGTVQQPEKAEVSDDEEEEEEFYTPASDELVHSRRFLIRYSMERSRRRLRKCKADADNLDVNTEITRRRALNSSVSKLQLEASQVASTRPVSLVRISPNQSRFASASWDGGISVFDCESLESLASLPAHAGKVGGLDWNSEGSLLVTGADDNYVRLTRYNGESNGLVNVATLGGHENRVVNTVFHPSDKYVASASFDTTWRLWDVETAQELQLQEGHSKEVYSLSFQPDGALICSGGLDSLAMVWDLRSGKNIVTLQGHAKPVYCVDWSSNSHQLATGGGDGVVNVWDLRKLEQPATKLLAHKSIVSSLRFERNRGDVLVSGGYDRALNVYSSDNWNKICCLEGHTDKLLGVDVAGDCKYLVSSGWDRSVKLWKN</sequence>
<name>J7S8R5_HUIN7</name>
<dbReference type="Proteomes" id="UP000006310">
    <property type="component" value="Chromosome 6"/>
</dbReference>
<dbReference type="STRING" id="1071383.J7S8R5"/>
<dbReference type="InterPro" id="IPR036285">
    <property type="entry name" value="PRP4-like_sf"/>
</dbReference>
<feature type="repeat" description="WD" evidence="3">
    <location>
        <begin position="389"/>
        <end position="422"/>
    </location>
</feature>
<feature type="repeat" description="WD" evidence="3">
    <location>
        <begin position="262"/>
        <end position="303"/>
    </location>
</feature>
<dbReference type="InterPro" id="IPR015943">
    <property type="entry name" value="WD40/YVTN_repeat-like_dom_sf"/>
</dbReference>
<dbReference type="GeneID" id="34526766"/>
<keyword evidence="6" id="KW-1185">Reference proteome</keyword>
<dbReference type="PROSITE" id="PS50082">
    <property type="entry name" value="WD_REPEATS_2"/>
    <property type="match status" value="6"/>
</dbReference>
<evidence type="ECO:0000313" key="5">
    <source>
        <dbReference type="EMBL" id="CCK71051.1"/>
    </source>
</evidence>
<protein>
    <submittedName>
        <fullName evidence="5">Uncharacterized protein</fullName>
    </submittedName>
</protein>
<dbReference type="PANTHER" id="PTHR19846">
    <property type="entry name" value="WD40 REPEAT PROTEIN"/>
    <property type="match status" value="1"/>
</dbReference>
<dbReference type="GO" id="GO:0000393">
    <property type="term" value="P:spliceosomal conformational changes to generate catalytic conformation"/>
    <property type="evidence" value="ECO:0007669"/>
    <property type="project" value="EnsemblFungi"/>
</dbReference>
<dbReference type="PROSITE" id="PS00678">
    <property type="entry name" value="WD_REPEATS_1"/>
    <property type="match status" value="3"/>
</dbReference>
<evidence type="ECO:0000256" key="1">
    <source>
        <dbReference type="ARBA" id="ARBA00022574"/>
    </source>
</evidence>
<keyword evidence="1 3" id="KW-0853">WD repeat</keyword>
<dbReference type="AlphaFoldDB" id="J7S8R5"/>
<accession>J7S8R5</accession>
<dbReference type="GO" id="GO:0030621">
    <property type="term" value="F:U4 snRNA binding"/>
    <property type="evidence" value="ECO:0007669"/>
    <property type="project" value="TreeGrafter"/>
</dbReference>
<dbReference type="InterPro" id="IPR020472">
    <property type="entry name" value="WD40_PAC1"/>
</dbReference>
<dbReference type="GO" id="GO:0034247">
    <property type="term" value="P:snoRNA splicing"/>
    <property type="evidence" value="ECO:0007669"/>
    <property type="project" value="EnsemblFungi"/>
</dbReference>
<dbReference type="SUPFAM" id="SSF50978">
    <property type="entry name" value="WD40 repeat-like"/>
    <property type="match status" value="1"/>
</dbReference>
<dbReference type="Pfam" id="PF00400">
    <property type="entry name" value="WD40"/>
    <property type="match status" value="6"/>
</dbReference>
<gene>
    <name evidence="5" type="primary">KNAG0F03870</name>
    <name evidence="5" type="ordered locus">KNAG_0F03870</name>
</gene>
<dbReference type="KEGG" id="kng:KNAG_0F03870"/>
<dbReference type="RefSeq" id="XP_022465297.1">
    <property type="nucleotide sequence ID" value="XM_022608842.1"/>
</dbReference>
<proteinExistence type="predicted"/>
<dbReference type="OMA" id="LNEPICY"/>
<keyword evidence="2" id="KW-0677">Repeat</keyword>
<evidence type="ECO:0000256" key="3">
    <source>
        <dbReference type="PROSITE-ProRule" id="PRU00221"/>
    </source>
</evidence>
<feature type="repeat" description="WD" evidence="3">
    <location>
        <begin position="216"/>
        <end position="246"/>
    </location>
</feature>
<feature type="repeat" description="WD" evidence="3">
    <location>
        <begin position="304"/>
        <end position="345"/>
    </location>
</feature>
<dbReference type="SMART" id="SM00320">
    <property type="entry name" value="WD40"/>
    <property type="match status" value="7"/>
</dbReference>
<dbReference type="Gene3D" id="2.130.10.10">
    <property type="entry name" value="YVTN repeat-like/Quinoprotein amine dehydrogenase"/>
    <property type="match status" value="2"/>
</dbReference>
<evidence type="ECO:0000256" key="4">
    <source>
        <dbReference type="SAM" id="MobiDB-lite"/>
    </source>
</evidence>
<dbReference type="PROSITE" id="PS50294">
    <property type="entry name" value="WD_REPEATS_REGION"/>
    <property type="match status" value="4"/>
</dbReference>
<feature type="repeat" description="WD" evidence="3">
    <location>
        <begin position="432"/>
        <end position="465"/>
    </location>
</feature>
<feature type="repeat" description="WD" evidence="3">
    <location>
        <begin position="346"/>
        <end position="387"/>
    </location>
</feature>
<dbReference type="PANTHER" id="PTHR19846:SF0">
    <property type="entry name" value="PRE-MRNA PROCESSING FACTOR 4"/>
    <property type="match status" value="1"/>
</dbReference>
<evidence type="ECO:0000313" key="6">
    <source>
        <dbReference type="Proteomes" id="UP000006310"/>
    </source>
</evidence>
<reference evidence="6" key="2">
    <citation type="submission" date="2012-08" db="EMBL/GenBank/DDBJ databases">
        <title>Genome sequence of Kazachstania naganishii.</title>
        <authorList>
            <person name="Gordon J.L."/>
            <person name="Armisen D."/>
            <person name="Proux-Wera E."/>
            <person name="OhEigeartaigh S.S."/>
            <person name="Byrne K.P."/>
            <person name="Wolfe K.H."/>
        </authorList>
    </citation>
    <scope>NUCLEOTIDE SEQUENCE [LARGE SCALE GENOMIC DNA]</scope>
    <source>
        <strain evidence="6">ATCC MYA-139 / BCRC 22969 / CBS 8797 / CCRC 22969 / KCTC 17520 / NBRC 10181 / NCYC 3082</strain>
    </source>
</reference>
<dbReference type="eggNOG" id="KOG0272">
    <property type="taxonomic scope" value="Eukaryota"/>
</dbReference>
<dbReference type="GO" id="GO:0017070">
    <property type="term" value="F:U6 snRNA binding"/>
    <property type="evidence" value="ECO:0007669"/>
    <property type="project" value="TreeGrafter"/>
</dbReference>
<dbReference type="InterPro" id="IPR019775">
    <property type="entry name" value="WD40_repeat_CS"/>
</dbReference>
<dbReference type="InterPro" id="IPR036322">
    <property type="entry name" value="WD40_repeat_dom_sf"/>
</dbReference>
<dbReference type="EMBL" id="HE978319">
    <property type="protein sequence ID" value="CCK71051.1"/>
    <property type="molecule type" value="Genomic_DNA"/>
</dbReference>
<dbReference type="HOGENOM" id="CLU_000288_57_20_1"/>